<evidence type="ECO:0000313" key="7">
    <source>
        <dbReference type="Proteomes" id="UP000602050"/>
    </source>
</evidence>
<name>A0A8J2XGM5_9BACI</name>
<protein>
    <recommendedName>
        <fullName evidence="5">Succinylglutamate desuccinylase/Aspartoacylase catalytic domain-containing protein</fullName>
    </recommendedName>
</protein>
<dbReference type="PANTHER" id="PTHR37326:SF1">
    <property type="entry name" value="BLL3975 PROTEIN"/>
    <property type="match status" value="1"/>
</dbReference>
<dbReference type="GO" id="GO:0046872">
    <property type="term" value="F:metal ion binding"/>
    <property type="evidence" value="ECO:0007669"/>
    <property type="project" value="UniProtKB-KW"/>
</dbReference>
<dbReference type="AlphaFoldDB" id="A0A8J2XGM5"/>
<dbReference type="SUPFAM" id="SSF53187">
    <property type="entry name" value="Zn-dependent exopeptidases"/>
    <property type="match status" value="1"/>
</dbReference>
<proteinExistence type="predicted"/>
<keyword evidence="7" id="KW-1185">Reference proteome</keyword>
<reference evidence="6" key="2">
    <citation type="submission" date="2020-09" db="EMBL/GenBank/DDBJ databases">
        <authorList>
            <person name="Sun Q."/>
            <person name="Zhou Y."/>
        </authorList>
    </citation>
    <scope>NUCLEOTIDE SEQUENCE</scope>
    <source>
        <strain evidence="6">CGMCC 1.12360</strain>
    </source>
</reference>
<keyword evidence="2" id="KW-0479">Metal-binding</keyword>
<dbReference type="CDD" id="cd06230">
    <property type="entry name" value="M14_ASTE_ASPA_like"/>
    <property type="match status" value="1"/>
</dbReference>
<dbReference type="PIRSF" id="PIRSF039012">
    <property type="entry name" value="ASP"/>
    <property type="match status" value="1"/>
</dbReference>
<accession>A0A8J2XGM5</accession>
<dbReference type="PANTHER" id="PTHR37326">
    <property type="entry name" value="BLL3975 PROTEIN"/>
    <property type="match status" value="1"/>
</dbReference>
<evidence type="ECO:0000259" key="5">
    <source>
        <dbReference type="Pfam" id="PF24827"/>
    </source>
</evidence>
<dbReference type="InterPro" id="IPR053138">
    <property type="entry name" value="N-alpha-Ac-DABA_deacetylase"/>
</dbReference>
<dbReference type="RefSeq" id="WP_188392862.1">
    <property type="nucleotide sequence ID" value="NZ_BMEV01000058.1"/>
</dbReference>
<comment type="cofactor">
    <cofactor evidence="1">
        <name>Zn(2+)</name>
        <dbReference type="ChEBI" id="CHEBI:29105"/>
    </cofactor>
</comment>
<evidence type="ECO:0000256" key="2">
    <source>
        <dbReference type="ARBA" id="ARBA00022723"/>
    </source>
</evidence>
<dbReference type="Proteomes" id="UP000602050">
    <property type="component" value="Unassembled WGS sequence"/>
</dbReference>
<dbReference type="GO" id="GO:0016811">
    <property type="term" value="F:hydrolase activity, acting on carbon-nitrogen (but not peptide) bonds, in linear amides"/>
    <property type="evidence" value="ECO:0007669"/>
    <property type="project" value="InterPro"/>
</dbReference>
<sequence length="332" mass="36319">MMEKIGTVEIVPGKKSKGYIPFGSDTDGTPFRIPVLVTAGEMEGPTIWVHGCIHGEEYGGAASIIRFFQELDVRQLRGTFIGVPVMNLPSFKARSRISPLDGANLNRIFPGNPKGTYSQRLARKLLALIEEHADYVIDLHSGGIGAQVPFYAIVKDDGTEGYEKSMWLAKRMGANVIWRSGGEMVVDGTITGHVLERGIPVVTVECGGGNVTEEHEELFKQSILNAMKALEMLPGKPPVQEEYKIISNAEFFFTREGGLFIPSCQVGDFLKKGDLIGCIMNLYGEVTEELRCSADNAYVAAVGHRYWPTEPGQLIAEAIPVEEEITSEIPVA</sequence>
<gene>
    <name evidence="6" type="ORF">GCM10010978_26150</name>
</gene>
<evidence type="ECO:0000313" key="6">
    <source>
        <dbReference type="EMBL" id="GFZ84619.1"/>
    </source>
</evidence>
<reference evidence="6" key="1">
    <citation type="journal article" date="2014" name="Int. J. Syst. Evol. Microbiol.">
        <title>Complete genome sequence of Corynebacterium casei LMG S-19264T (=DSM 44701T), isolated from a smear-ripened cheese.</title>
        <authorList>
            <consortium name="US DOE Joint Genome Institute (JGI-PGF)"/>
            <person name="Walter F."/>
            <person name="Albersmeier A."/>
            <person name="Kalinowski J."/>
            <person name="Ruckert C."/>
        </authorList>
    </citation>
    <scope>NUCLEOTIDE SEQUENCE</scope>
    <source>
        <strain evidence="6">CGMCC 1.12360</strain>
    </source>
</reference>
<dbReference type="InterPro" id="IPR055438">
    <property type="entry name" value="AstE_AspA_cat"/>
</dbReference>
<keyword evidence="3" id="KW-0378">Hydrolase</keyword>
<keyword evidence="4" id="KW-0862">Zinc</keyword>
<dbReference type="GO" id="GO:0016788">
    <property type="term" value="F:hydrolase activity, acting on ester bonds"/>
    <property type="evidence" value="ECO:0007669"/>
    <property type="project" value="InterPro"/>
</dbReference>
<evidence type="ECO:0000256" key="4">
    <source>
        <dbReference type="ARBA" id="ARBA00022833"/>
    </source>
</evidence>
<evidence type="ECO:0000256" key="1">
    <source>
        <dbReference type="ARBA" id="ARBA00001947"/>
    </source>
</evidence>
<feature type="domain" description="Succinylglutamate desuccinylase/Aspartoacylase catalytic" evidence="5">
    <location>
        <begin position="44"/>
        <end position="215"/>
    </location>
</feature>
<organism evidence="6 7">
    <name type="scientific">Compostibacillus humi</name>
    <dbReference type="NCBI Taxonomy" id="1245525"/>
    <lineage>
        <taxon>Bacteria</taxon>
        <taxon>Bacillati</taxon>
        <taxon>Bacillota</taxon>
        <taxon>Bacilli</taxon>
        <taxon>Bacillales</taxon>
        <taxon>Bacillaceae</taxon>
        <taxon>Compostibacillus</taxon>
    </lineage>
</organism>
<evidence type="ECO:0000256" key="3">
    <source>
        <dbReference type="ARBA" id="ARBA00022801"/>
    </source>
</evidence>
<dbReference type="EMBL" id="BMEV01000058">
    <property type="protein sequence ID" value="GFZ84619.1"/>
    <property type="molecule type" value="Genomic_DNA"/>
</dbReference>
<comment type="caution">
    <text evidence="6">The sequence shown here is derived from an EMBL/GenBank/DDBJ whole genome shotgun (WGS) entry which is preliminary data.</text>
</comment>
<dbReference type="InterPro" id="IPR043795">
    <property type="entry name" value="N-alpha-Ac-DABA-like"/>
</dbReference>
<dbReference type="Pfam" id="PF24827">
    <property type="entry name" value="AstE_AspA_cat"/>
    <property type="match status" value="1"/>
</dbReference>
<dbReference type="Gene3D" id="3.40.630.10">
    <property type="entry name" value="Zn peptidases"/>
    <property type="match status" value="1"/>
</dbReference>